<dbReference type="InterPro" id="IPR012349">
    <property type="entry name" value="Split_barrel_FMN-bd"/>
</dbReference>
<dbReference type="EMBL" id="QVLU01000044">
    <property type="protein sequence ID" value="RGE63776.1"/>
    <property type="molecule type" value="Genomic_DNA"/>
</dbReference>
<dbReference type="SUPFAM" id="SSF50475">
    <property type="entry name" value="FMN-binding split barrel"/>
    <property type="match status" value="1"/>
</dbReference>
<comment type="caution">
    <text evidence="1">The sequence shown here is derived from an EMBL/GenBank/DDBJ whole genome shotgun (WGS) entry which is preliminary data.</text>
</comment>
<evidence type="ECO:0008006" key="5">
    <source>
        <dbReference type="Google" id="ProtNLM"/>
    </source>
</evidence>
<dbReference type="PANTHER" id="PTHR34071">
    <property type="entry name" value="5-NITROIMIDAZOLE ANTIBIOTICS RESISTANCE PROTEIN, NIMA-FAMILY-RELATED PROTEIN-RELATED"/>
    <property type="match status" value="1"/>
</dbReference>
<accession>A0A3E3I1X5</accession>
<proteinExistence type="predicted"/>
<dbReference type="Pfam" id="PF12900">
    <property type="entry name" value="Pyridox_ox_2"/>
    <property type="match status" value="1"/>
</dbReference>
<evidence type="ECO:0000313" key="3">
    <source>
        <dbReference type="Proteomes" id="UP000260812"/>
    </source>
</evidence>
<dbReference type="InterPro" id="IPR024747">
    <property type="entry name" value="Pyridox_Oxase-rel"/>
</dbReference>
<protein>
    <recommendedName>
        <fullName evidence="5">Pyridoxamine 5'-phosphate oxidase family protein</fullName>
    </recommendedName>
</protein>
<dbReference type="Proteomes" id="UP000261166">
    <property type="component" value="Unassembled WGS sequence"/>
</dbReference>
<name>A0A3E3I1X5_9FIRM</name>
<reference evidence="3 4" key="1">
    <citation type="submission" date="2018-08" db="EMBL/GenBank/DDBJ databases">
        <title>A genome reference for cultivated species of the human gut microbiota.</title>
        <authorList>
            <person name="Zou Y."/>
            <person name="Xue W."/>
            <person name="Luo G."/>
        </authorList>
    </citation>
    <scope>NUCLEOTIDE SEQUENCE [LARGE SCALE GENOMIC DNA]</scope>
    <source>
        <strain evidence="2 4">AF26-4BH</strain>
        <strain evidence="1 3">TF05-5AC</strain>
    </source>
</reference>
<dbReference type="Proteomes" id="UP000260812">
    <property type="component" value="Unassembled WGS sequence"/>
</dbReference>
<evidence type="ECO:0000313" key="1">
    <source>
        <dbReference type="EMBL" id="RGE58521.1"/>
    </source>
</evidence>
<evidence type="ECO:0000313" key="4">
    <source>
        <dbReference type="Proteomes" id="UP000261166"/>
    </source>
</evidence>
<evidence type="ECO:0000313" key="2">
    <source>
        <dbReference type="EMBL" id="RGE63776.1"/>
    </source>
</evidence>
<sequence>MIQKEKEVRELAGILKTVDSCDTCRLGLVDGNRAYIVPLCFGYTFLNGKFTFYFQSRLDEKKTALIKAAEEAAEEITFQMDANHCMLPVGGSEYTMLYSSAFGCGRPVFLNGEEEKRTALKHILAHYIPGKFAEDQNSLPENACIFKLEVTELTCRENR</sequence>
<dbReference type="EMBL" id="QVLV01000011">
    <property type="protein sequence ID" value="RGE58521.1"/>
    <property type="molecule type" value="Genomic_DNA"/>
</dbReference>
<dbReference type="GeneID" id="97988443"/>
<dbReference type="RefSeq" id="WP_025490024.1">
    <property type="nucleotide sequence ID" value="NZ_CALBAU010000159.1"/>
</dbReference>
<dbReference type="PANTHER" id="PTHR34071:SF2">
    <property type="entry name" value="FLAVIN-NUCLEOTIDE-BINDING PROTEIN"/>
    <property type="match status" value="1"/>
</dbReference>
<organism evidence="1 3">
    <name type="scientific">Eisenbergiella massiliensis</name>
    <dbReference type="NCBI Taxonomy" id="1720294"/>
    <lineage>
        <taxon>Bacteria</taxon>
        <taxon>Bacillati</taxon>
        <taxon>Bacillota</taxon>
        <taxon>Clostridia</taxon>
        <taxon>Lachnospirales</taxon>
        <taxon>Lachnospiraceae</taxon>
        <taxon>Eisenbergiella</taxon>
    </lineage>
</organism>
<dbReference type="AlphaFoldDB" id="A0A3E3I1X5"/>
<dbReference type="Gene3D" id="2.30.110.10">
    <property type="entry name" value="Electron Transport, Fmn-binding Protein, Chain A"/>
    <property type="match status" value="1"/>
</dbReference>
<gene>
    <name evidence="2" type="ORF">DWY69_28190</name>
    <name evidence="1" type="ORF">DXC51_16600</name>
</gene>
<dbReference type="OrthoDB" id="9794935at2"/>
<keyword evidence="3" id="KW-1185">Reference proteome</keyword>